<evidence type="ECO:0000313" key="2">
    <source>
        <dbReference type="EMBL" id="KEY20338.1"/>
    </source>
</evidence>
<dbReference type="EMBL" id="LR134441">
    <property type="protein sequence ID" value="VEI01533.1"/>
    <property type="molecule type" value="Genomic_DNA"/>
</dbReference>
<evidence type="ECO:0000313" key="4">
    <source>
        <dbReference type="Proteomes" id="UP000028349"/>
    </source>
</evidence>
<dbReference type="Gene3D" id="3.40.50.1390">
    <property type="entry name" value="Resolvase, N-terminal catalytic domain"/>
    <property type="match status" value="1"/>
</dbReference>
<keyword evidence="4" id="KW-1185">Reference proteome</keyword>
<dbReference type="OrthoDB" id="9797501at2"/>
<evidence type="ECO:0000259" key="1">
    <source>
        <dbReference type="PROSITE" id="PS51736"/>
    </source>
</evidence>
<sequence length="204" mass="23377">MKVRYHRISNQYTQTANRLEADKEIYEKEFFDKISGTVNFKDRPQAKELIKLIEKKKINEVHVVELSRLGRNTSDVILTLEWMEEQEVNVVIKNIGLQTRPDGKRNPIAKLITSILSSIYDLERTNTAERSAQGVAAFLARGGILGKRKGDTLSDADFMKKPTSKKCLEYLKKSRSIRETAKICDISTKTVQKVKRIAIKHDIL</sequence>
<protein>
    <submittedName>
        <fullName evidence="3">Transposon Tn1000 resolvase</fullName>
    </submittedName>
</protein>
<dbReference type="Proteomes" id="UP000270036">
    <property type="component" value="Chromosome"/>
</dbReference>
<reference evidence="3 5" key="2">
    <citation type="submission" date="2018-12" db="EMBL/GenBank/DDBJ databases">
        <authorList>
            <consortium name="Pathogen Informatics"/>
        </authorList>
    </citation>
    <scope>NUCLEOTIDE SEQUENCE [LARGE SCALE GENOMIC DNA]</scope>
    <source>
        <strain evidence="3 5">NCTC13489</strain>
    </source>
</reference>
<dbReference type="PROSITE" id="PS51736">
    <property type="entry name" value="RECOMBINASES_3"/>
    <property type="match status" value="1"/>
</dbReference>
<dbReference type="RefSeq" id="WP_034717259.1">
    <property type="nucleotide sequence ID" value="NZ_FOIX01000002.1"/>
</dbReference>
<dbReference type="InterPro" id="IPR036162">
    <property type="entry name" value="Resolvase-like_N_sf"/>
</dbReference>
<evidence type="ECO:0000313" key="3">
    <source>
        <dbReference type="EMBL" id="VEI01533.1"/>
    </source>
</evidence>
<dbReference type="InterPro" id="IPR050639">
    <property type="entry name" value="SSR_resolvase"/>
</dbReference>
<gene>
    <name evidence="3" type="primary">tnpR</name>
    <name evidence="2" type="ORF">HY04_03815</name>
    <name evidence="3" type="ORF">NCTC13489_02806</name>
</gene>
<proteinExistence type="predicted"/>
<dbReference type="Pfam" id="PF00239">
    <property type="entry name" value="Resolvase"/>
    <property type="match status" value="1"/>
</dbReference>
<organism evidence="3 5">
    <name type="scientific">Kaistella antarctica</name>
    <dbReference type="NCBI Taxonomy" id="266748"/>
    <lineage>
        <taxon>Bacteria</taxon>
        <taxon>Pseudomonadati</taxon>
        <taxon>Bacteroidota</taxon>
        <taxon>Flavobacteriia</taxon>
        <taxon>Flavobacteriales</taxon>
        <taxon>Weeksellaceae</taxon>
        <taxon>Chryseobacterium group</taxon>
        <taxon>Kaistella</taxon>
    </lineage>
</organism>
<dbReference type="SMART" id="SM00857">
    <property type="entry name" value="Resolvase"/>
    <property type="match status" value="1"/>
</dbReference>
<reference evidence="2 4" key="1">
    <citation type="submission" date="2014-07" db="EMBL/GenBank/DDBJ databases">
        <authorList>
            <person name="Pisani N.G."/>
            <person name="Newman J.D."/>
        </authorList>
    </citation>
    <scope>NUCLEOTIDE SEQUENCE [LARGE SCALE GENOMIC DNA]</scope>
    <source>
        <strain evidence="2 4">LMG 24720</strain>
    </source>
</reference>
<dbReference type="EMBL" id="JPEP01000001">
    <property type="protein sequence ID" value="KEY20338.1"/>
    <property type="molecule type" value="Genomic_DNA"/>
</dbReference>
<dbReference type="AlphaFoldDB" id="A0A3S4YV53"/>
<dbReference type="PANTHER" id="PTHR30461:SF19">
    <property type="entry name" value="SITE-SPECIFIC RECOMBINASE RESOLVASE FAMILY"/>
    <property type="match status" value="1"/>
</dbReference>
<dbReference type="Proteomes" id="UP000028349">
    <property type="component" value="Unassembled WGS sequence"/>
</dbReference>
<dbReference type="PANTHER" id="PTHR30461">
    <property type="entry name" value="DNA-INVERTASE FROM LAMBDOID PROPHAGE"/>
    <property type="match status" value="1"/>
</dbReference>
<feature type="domain" description="Resolvase/invertase-type recombinase catalytic" evidence="1">
    <location>
        <begin position="1"/>
        <end position="142"/>
    </location>
</feature>
<dbReference type="GO" id="GO:0003677">
    <property type="term" value="F:DNA binding"/>
    <property type="evidence" value="ECO:0007669"/>
    <property type="project" value="InterPro"/>
</dbReference>
<accession>A0A3S4YV53</accession>
<evidence type="ECO:0000313" key="5">
    <source>
        <dbReference type="Proteomes" id="UP000270036"/>
    </source>
</evidence>
<dbReference type="InterPro" id="IPR006119">
    <property type="entry name" value="Resolv_N"/>
</dbReference>
<dbReference type="SUPFAM" id="SSF53041">
    <property type="entry name" value="Resolvase-like"/>
    <property type="match status" value="1"/>
</dbReference>
<name>A0A3S4YV53_9FLAO</name>
<dbReference type="KEGG" id="cant:NCTC13489_02806"/>
<dbReference type="GO" id="GO:0000150">
    <property type="term" value="F:DNA strand exchange activity"/>
    <property type="evidence" value="ECO:0007669"/>
    <property type="project" value="InterPro"/>
</dbReference>